<organism evidence="2 3">
    <name type="scientific">Liparis tanakae</name>
    <name type="common">Tanaka's snailfish</name>
    <dbReference type="NCBI Taxonomy" id="230148"/>
    <lineage>
        <taxon>Eukaryota</taxon>
        <taxon>Metazoa</taxon>
        <taxon>Chordata</taxon>
        <taxon>Craniata</taxon>
        <taxon>Vertebrata</taxon>
        <taxon>Euteleostomi</taxon>
        <taxon>Actinopterygii</taxon>
        <taxon>Neopterygii</taxon>
        <taxon>Teleostei</taxon>
        <taxon>Neoteleostei</taxon>
        <taxon>Acanthomorphata</taxon>
        <taxon>Eupercaria</taxon>
        <taxon>Perciformes</taxon>
        <taxon>Cottioidei</taxon>
        <taxon>Cottales</taxon>
        <taxon>Liparidae</taxon>
        <taxon>Liparis</taxon>
    </lineage>
</organism>
<comment type="caution">
    <text evidence="2">The sequence shown here is derived from an EMBL/GenBank/DDBJ whole genome shotgun (WGS) entry which is preliminary data.</text>
</comment>
<accession>A0A4Z2GNG9</accession>
<feature type="compositionally biased region" description="Gly residues" evidence="1">
    <location>
        <begin position="1"/>
        <end position="13"/>
    </location>
</feature>
<feature type="region of interest" description="Disordered" evidence="1">
    <location>
        <begin position="40"/>
        <end position="87"/>
    </location>
</feature>
<dbReference type="EMBL" id="SRLO01000465">
    <property type="protein sequence ID" value="TNN55107.1"/>
    <property type="molecule type" value="Genomic_DNA"/>
</dbReference>
<evidence type="ECO:0000313" key="3">
    <source>
        <dbReference type="Proteomes" id="UP000314294"/>
    </source>
</evidence>
<name>A0A4Z2GNG9_9TELE</name>
<reference evidence="2 3" key="1">
    <citation type="submission" date="2019-03" db="EMBL/GenBank/DDBJ databases">
        <title>First draft genome of Liparis tanakae, snailfish: a comprehensive survey of snailfish specific genes.</title>
        <authorList>
            <person name="Kim W."/>
            <person name="Song I."/>
            <person name="Jeong J.-H."/>
            <person name="Kim D."/>
            <person name="Kim S."/>
            <person name="Ryu S."/>
            <person name="Song J.Y."/>
            <person name="Lee S.K."/>
        </authorList>
    </citation>
    <scope>NUCLEOTIDE SEQUENCE [LARGE SCALE GENOMIC DNA]</scope>
    <source>
        <tissue evidence="2">Muscle</tissue>
    </source>
</reference>
<gene>
    <name evidence="2" type="ORF">EYF80_034691</name>
</gene>
<sequence length="87" mass="8944">MVPHPGGGGGGGSRAEEASSLKASPSPRSLLDVLLAVATVQSSGSSPRTSDGVMERTSERAEQVAPGRRRNERVGKKSLITGSEDLE</sequence>
<feature type="region of interest" description="Disordered" evidence="1">
    <location>
        <begin position="1"/>
        <end position="26"/>
    </location>
</feature>
<protein>
    <submittedName>
        <fullName evidence="2">Uncharacterized protein</fullName>
    </submittedName>
</protein>
<feature type="compositionally biased region" description="Basic and acidic residues" evidence="1">
    <location>
        <begin position="53"/>
        <end position="62"/>
    </location>
</feature>
<evidence type="ECO:0000256" key="1">
    <source>
        <dbReference type="SAM" id="MobiDB-lite"/>
    </source>
</evidence>
<evidence type="ECO:0000313" key="2">
    <source>
        <dbReference type="EMBL" id="TNN55107.1"/>
    </source>
</evidence>
<dbReference type="Proteomes" id="UP000314294">
    <property type="component" value="Unassembled WGS sequence"/>
</dbReference>
<proteinExistence type="predicted"/>
<feature type="compositionally biased region" description="Polar residues" evidence="1">
    <location>
        <begin position="40"/>
        <end position="49"/>
    </location>
</feature>
<dbReference type="AlphaFoldDB" id="A0A4Z2GNG9"/>
<keyword evidence="3" id="KW-1185">Reference proteome</keyword>